<reference evidence="1" key="1">
    <citation type="journal article" date="2020" name="New Phytol.">
        <title>Comparative genomics reveals dynamic genome evolution in host specialist ectomycorrhizal fungi.</title>
        <authorList>
            <person name="Lofgren L.A."/>
            <person name="Nguyen N.H."/>
            <person name="Vilgalys R."/>
            <person name="Ruytinx J."/>
            <person name="Liao H.L."/>
            <person name="Branco S."/>
            <person name="Kuo A."/>
            <person name="LaButti K."/>
            <person name="Lipzen A."/>
            <person name="Andreopoulos W."/>
            <person name="Pangilinan J."/>
            <person name="Riley R."/>
            <person name="Hundley H."/>
            <person name="Na H."/>
            <person name="Barry K."/>
            <person name="Grigoriev I.V."/>
            <person name="Stajich J.E."/>
            <person name="Kennedy P.G."/>
        </authorList>
    </citation>
    <scope>NUCLEOTIDE SEQUENCE</scope>
    <source>
        <strain evidence="1">DOB743</strain>
    </source>
</reference>
<evidence type="ECO:0000313" key="1">
    <source>
        <dbReference type="EMBL" id="KAG1782950.1"/>
    </source>
</evidence>
<dbReference type="Proteomes" id="UP000714275">
    <property type="component" value="Unassembled WGS sequence"/>
</dbReference>
<keyword evidence="2" id="KW-1185">Reference proteome</keyword>
<sequence length="178" mass="20050">MTGDEYKTAGGFNLWDTSIIHISTLLNALCWLAVTKHQCLVVFLECKELVEEVFQNLPHITDANAWGDTFHTTHAVKGDILGKRFMNIVAPFADGHSKRLCSVLYDSRALITGSCATSMLMGPSDTRPCDLNILVTAAHFKVLECFFRHALGYEWLEHTSVPHTAIFKSVERFVRYML</sequence>
<proteinExistence type="predicted"/>
<organism evidence="1 2">
    <name type="scientific">Suillus placidus</name>
    <dbReference type="NCBI Taxonomy" id="48579"/>
    <lineage>
        <taxon>Eukaryota</taxon>
        <taxon>Fungi</taxon>
        <taxon>Dikarya</taxon>
        <taxon>Basidiomycota</taxon>
        <taxon>Agaricomycotina</taxon>
        <taxon>Agaricomycetes</taxon>
        <taxon>Agaricomycetidae</taxon>
        <taxon>Boletales</taxon>
        <taxon>Suillineae</taxon>
        <taxon>Suillaceae</taxon>
        <taxon>Suillus</taxon>
    </lineage>
</organism>
<dbReference type="AlphaFoldDB" id="A0A9P7A5N5"/>
<comment type="caution">
    <text evidence="1">The sequence shown here is derived from an EMBL/GenBank/DDBJ whole genome shotgun (WGS) entry which is preliminary data.</text>
</comment>
<protein>
    <submittedName>
        <fullName evidence="1">Uncharacterized protein</fullName>
    </submittedName>
</protein>
<gene>
    <name evidence="1" type="ORF">EV702DRAFT_1191397</name>
</gene>
<dbReference type="OrthoDB" id="2673974at2759"/>
<evidence type="ECO:0000313" key="2">
    <source>
        <dbReference type="Proteomes" id="UP000714275"/>
    </source>
</evidence>
<dbReference type="EMBL" id="JABBWD010000002">
    <property type="protein sequence ID" value="KAG1782950.1"/>
    <property type="molecule type" value="Genomic_DNA"/>
</dbReference>
<name>A0A9P7A5N5_9AGAM</name>
<accession>A0A9P7A5N5</accession>